<dbReference type="PROSITE" id="PS51186">
    <property type="entry name" value="GNAT"/>
    <property type="match status" value="1"/>
</dbReference>
<keyword evidence="3" id="KW-1185">Reference proteome</keyword>
<evidence type="ECO:0000313" key="2">
    <source>
        <dbReference type="EMBL" id="PSR83676.1"/>
    </source>
</evidence>
<dbReference type="InterPro" id="IPR051531">
    <property type="entry name" value="N-acetyltransferase"/>
</dbReference>
<dbReference type="EMBL" id="KZ678456">
    <property type="protein sequence ID" value="PSR83676.1"/>
    <property type="molecule type" value="Genomic_DNA"/>
</dbReference>
<dbReference type="Pfam" id="PF13302">
    <property type="entry name" value="Acetyltransf_3"/>
    <property type="match status" value="1"/>
</dbReference>
<accession>A0A2T3A6A0</accession>
<dbReference type="Proteomes" id="UP000241462">
    <property type="component" value="Unassembled WGS sequence"/>
</dbReference>
<feature type="domain" description="N-acetyltransferase" evidence="1">
    <location>
        <begin position="25"/>
        <end position="186"/>
    </location>
</feature>
<feature type="non-terminal residue" evidence="2">
    <location>
        <position position="186"/>
    </location>
</feature>
<evidence type="ECO:0000259" key="1">
    <source>
        <dbReference type="PROSITE" id="PS51186"/>
    </source>
</evidence>
<keyword evidence="2" id="KW-0012">Acyltransferase</keyword>
<protein>
    <submittedName>
        <fullName evidence="2">Acyl-CoA N-acyltransferase</fullName>
    </submittedName>
</protein>
<feature type="non-terminal residue" evidence="2">
    <location>
        <position position="1"/>
    </location>
</feature>
<proteinExistence type="predicted"/>
<dbReference type="PANTHER" id="PTHR43792:SF1">
    <property type="entry name" value="N-ACETYLTRANSFERASE DOMAIN-CONTAINING PROTEIN"/>
    <property type="match status" value="1"/>
</dbReference>
<dbReference type="InterPro" id="IPR016181">
    <property type="entry name" value="Acyl_CoA_acyltransferase"/>
</dbReference>
<organism evidence="2 3">
    <name type="scientific">Coniella lustricola</name>
    <dbReference type="NCBI Taxonomy" id="2025994"/>
    <lineage>
        <taxon>Eukaryota</taxon>
        <taxon>Fungi</taxon>
        <taxon>Dikarya</taxon>
        <taxon>Ascomycota</taxon>
        <taxon>Pezizomycotina</taxon>
        <taxon>Sordariomycetes</taxon>
        <taxon>Sordariomycetidae</taxon>
        <taxon>Diaporthales</taxon>
        <taxon>Schizoparmaceae</taxon>
        <taxon>Coniella</taxon>
    </lineage>
</organism>
<dbReference type="AlphaFoldDB" id="A0A2T3A6A0"/>
<dbReference type="OrthoDB" id="4072826at2759"/>
<dbReference type="Gene3D" id="3.40.630.30">
    <property type="match status" value="1"/>
</dbReference>
<dbReference type="InParanoid" id="A0A2T3A6A0"/>
<reference evidence="2 3" key="1">
    <citation type="journal article" date="2018" name="Mycol. Prog.">
        <title>Coniella lustricola, a new species from submerged detritus.</title>
        <authorList>
            <person name="Raudabaugh D.B."/>
            <person name="Iturriaga T."/>
            <person name="Carver A."/>
            <person name="Mondo S."/>
            <person name="Pangilinan J."/>
            <person name="Lipzen A."/>
            <person name="He G."/>
            <person name="Amirebrahimi M."/>
            <person name="Grigoriev I.V."/>
            <person name="Miller A.N."/>
        </authorList>
    </citation>
    <scope>NUCLEOTIDE SEQUENCE [LARGE SCALE GENOMIC DNA]</scope>
    <source>
        <strain evidence="2 3">B22-T-1</strain>
    </source>
</reference>
<dbReference type="GO" id="GO:0016747">
    <property type="term" value="F:acyltransferase activity, transferring groups other than amino-acyl groups"/>
    <property type="evidence" value="ECO:0007669"/>
    <property type="project" value="InterPro"/>
</dbReference>
<dbReference type="InterPro" id="IPR000182">
    <property type="entry name" value="GNAT_dom"/>
</dbReference>
<dbReference type="SUPFAM" id="SSF55729">
    <property type="entry name" value="Acyl-CoA N-acyltransferases (Nat)"/>
    <property type="match status" value="1"/>
</dbReference>
<sequence length="186" mass="21433">TYKARLPPRPLPSISARPHIRTRRLVIRPFLPSDLEAFYALRRVHETQAHSTSRGRAVRDLEEARNSLAGLQAPHDEHHWYFGAFLASTGELVGEGGLADIRHQPVSGWPRCEMLISPAFWRQGYGTEFFDALLNSWWDLPRERRKHQLLPFCIGDQQEPGREVIERLELIWEADNVAACNFFPKA</sequence>
<gene>
    <name evidence="2" type="ORF">BD289DRAFT_341995</name>
</gene>
<dbReference type="PANTHER" id="PTHR43792">
    <property type="entry name" value="GNAT FAMILY, PUTATIVE (AFU_ORTHOLOGUE AFUA_3G00765)-RELATED-RELATED"/>
    <property type="match status" value="1"/>
</dbReference>
<name>A0A2T3A6A0_9PEZI</name>
<keyword evidence="2" id="KW-0808">Transferase</keyword>
<evidence type="ECO:0000313" key="3">
    <source>
        <dbReference type="Proteomes" id="UP000241462"/>
    </source>
</evidence>